<evidence type="ECO:0000313" key="6">
    <source>
        <dbReference type="EMBL" id="CAH2094222.1"/>
    </source>
</evidence>
<dbReference type="Gene3D" id="2.60.40.10">
    <property type="entry name" value="Immunoglobulins"/>
    <property type="match status" value="5"/>
</dbReference>
<reference evidence="6" key="1">
    <citation type="submission" date="2022-03" db="EMBL/GenBank/DDBJ databases">
        <authorList>
            <person name="Tunstrom K."/>
        </authorList>
    </citation>
    <scope>NUCLEOTIDE SEQUENCE</scope>
</reference>
<dbReference type="AlphaFoldDB" id="A0AAU9U8S8"/>
<dbReference type="SMART" id="SM00408">
    <property type="entry name" value="IGc2"/>
    <property type="match status" value="3"/>
</dbReference>
<evidence type="ECO:0000256" key="2">
    <source>
        <dbReference type="ARBA" id="ARBA00023136"/>
    </source>
</evidence>
<dbReference type="InterPro" id="IPR003598">
    <property type="entry name" value="Ig_sub2"/>
</dbReference>
<organism evidence="6 7">
    <name type="scientific">Euphydryas editha</name>
    <name type="common">Edith's checkerspot</name>
    <dbReference type="NCBI Taxonomy" id="104508"/>
    <lineage>
        <taxon>Eukaryota</taxon>
        <taxon>Metazoa</taxon>
        <taxon>Ecdysozoa</taxon>
        <taxon>Arthropoda</taxon>
        <taxon>Hexapoda</taxon>
        <taxon>Insecta</taxon>
        <taxon>Pterygota</taxon>
        <taxon>Neoptera</taxon>
        <taxon>Endopterygota</taxon>
        <taxon>Lepidoptera</taxon>
        <taxon>Glossata</taxon>
        <taxon>Ditrysia</taxon>
        <taxon>Papilionoidea</taxon>
        <taxon>Nymphalidae</taxon>
        <taxon>Nymphalinae</taxon>
        <taxon>Euphydryas</taxon>
    </lineage>
</organism>
<dbReference type="Pfam" id="PF08205">
    <property type="entry name" value="C2-set_2"/>
    <property type="match status" value="1"/>
</dbReference>
<dbReference type="Pfam" id="PF13927">
    <property type="entry name" value="Ig_3"/>
    <property type="match status" value="2"/>
</dbReference>
<gene>
    <name evidence="6" type="ORF">EEDITHA_LOCUS9807</name>
</gene>
<keyword evidence="4" id="KW-0812">Transmembrane</keyword>
<feature type="transmembrane region" description="Helical" evidence="4">
    <location>
        <begin position="684"/>
        <end position="707"/>
    </location>
</feature>
<keyword evidence="2 4" id="KW-0472">Membrane</keyword>
<dbReference type="InterPro" id="IPR036179">
    <property type="entry name" value="Ig-like_dom_sf"/>
</dbReference>
<evidence type="ECO:0000256" key="3">
    <source>
        <dbReference type="ARBA" id="ARBA00023157"/>
    </source>
</evidence>
<feature type="domain" description="Ig-like" evidence="5">
    <location>
        <begin position="39"/>
        <end position="172"/>
    </location>
</feature>
<evidence type="ECO:0000256" key="4">
    <source>
        <dbReference type="SAM" id="Phobius"/>
    </source>
</evidence>
<feature type="domain" description="Ig-like" evidence="5">
    <location>
        <begin position="180"/>
        <end position="275"/>
    </location>
</feature>
<comment type="caution">
    <text evidence="6">The sequence shown here is derived from an EMBL/GenBank/DDBJ whole genome shotgun (WGS) entry which is preliminary data.</text>
</comment>
<evidence type="ECO:0000259" key="5">
    <source>
        <dbReference type="PROSITE" id="PS50835"/>
    </source>
</evidence>
<name>A0AAU9U8S8_EUPED</name>
<dbReference type="PANTHER" id="PTHR23278">
    <property type="entry name" value="SIDESTEP PROTEIN"/>
    <property type="match status" value="1"/>
</dbReference>
<dbReference type="GO" id="GO:0016020">
    <property type="term" value="C:membrane"/>
    <property type="evidence" value="ECO:0007669"/>
    <property type="project" value="UniProtKB-SubCell"/>
</dbReference>
<dbReference type="PANTHER" id="PTHR23278:SF28">
    <property type="entry name" value="SIDESTEP IV, ISOFORM C"/>
    <property type="match status" value="1"/>
</dbReference>
<keyword evidence="4" id="KW-1133">Transmembrane helix</keyword>
<keyword evidence="7" id="KW-1185">Reference proteome</keyword>
<dbReference type="CDD" id="cd00096">
    <property type="entry name" value="Ig"/>
    <property type="match status" value="1"/>
</dbReference>
<sequence>MKYASMIACNTTPQLSPPIATRVSCEGLPRFISDGCSPPDILMIIQICLRFKLFSFFVHIVPTAHVAGVVGKKAALPCDTQPLSSDDGAAMVLWFKEADWEPLYSYDIRGRTPNQPKLWSSPTGFGSRAYFRATAVPAILLLDNVSTADTGIYRCRVDFRNSPTRNLRVNFTVITPPNRPIIMDARTRDYTRLLEPYDEGTTLELVCEVRGGDPRPSLIWYLENTLIDDSFELREDGVTVNNLTFPSIGRQHLNSRLICQASNTNLAPPQTKLLILDINLRPLTVQIMNKNRVLSADRSYEVECKTTGSRPEAQVNWWKGFKPLRKKAKNFSDTNSTTSILTFVPEAEDHDNQLICRAENSRVANSVIEDTWQLNVHYVPIATLKMGSNLNPNHIKEGDDVYFECNVQSNPKANRLAWYKDSQEIQHNASSGIILSDQSLVLQSVNRTASGDYSCLAHNSEGSASSNPVSLQVRYAPSCNLPEDAQVLGALKKELIELLCAVDSNPEPSNFEWTINRSGDISEIPPSLYTVKGQTSVLSYTPLEDRDFGTITCSATNSVGKQETPCVYNLVAAGRPTSLQNCTLIEQGTDGLHVDCIEGFDGGLPQVFILEVLELPSKSVQANITSNFTPSFEVLGLDRAMSYVLNLYAANAKGRSELVTLYTIAVRSPDKYTGANNPFNLSPMIASLVAILALLSAVVCAIIIAVYRCHFIRRHVKQPPSTNALYTDDSVESFAKKDPPTYTASPKIDYSSQYELKMDSEMDDDPDIIPVQFGEFYNFIADKKPIDEYSKLGNEDVNKKVYSEPIIVTKNGSISFVNRGVTARSVDISASRHEVVTASRRVRESCI</sequence>
<dbReference type="SMART" id="SM00409">
    <property type="entry name" value="IG"/>
    <property type="match status" value="5"/>
</dbReference>
<dbReference type="PROSITE" id="PS50835">
    <property type="entry name" value="IG_LIKE"/>
    <property type="match status" value="5"/>
</dbReference>
<dbReference type="SUPFAM" id="SSF49265">
    <property type="entry name" value="Fibronectin type III"/>
    <property type="match status" value="1"/>
</dbReference>
<dbReference type="SUPFAM" id="SSF48726">
    <property type="entry name" value="Immunoglobulin"/>
    <property type="match status" value="5"/>
</dbReference>
<accession>A0AAU9U8S8</accession>
<proteinExistence type="predicted"/>
<evidence type="ECO:0000313" key="7">
    <source>
        <dbReference type="Proteomes" id="UP001153954"/>
    </source>
</evidence>
<dbReference type="InterPro" id="IPR013783">
    <property type="entry name" value="Ig-like_fold"/>
</dbReference>
<dbReference type="Proteomes" id="UP001153954">
    <property type="component" value="Unassembled WGS sequence"/>
</dbReference>
<keyword evidence="3" id="KW-1015">Disulfide bond</keyword>
<protein>
    <recommendedName>
        <fullName evidence="5">Ig-like domain-containing protein</fullName>
    </recommendedName>
</protein>
<comment type="subcellular location">
    <subcellularLocation>
        <location evidence="1">Membrane</location>
        <topology evidence="1">Single-pass membrane protein</topology>
    </subcellularLocation>
</comment>
<dbReference type="InterPro" id="IPR036116">
    <property type="entry name" value="FN3_sf"/>
</dbReference>
<feature type="domain" description="Ig-like" evidence="5">
    <location>
        <begin position="380"/>
        <end position="470"/>
    </location>
</feature>
<dbReference type="InterPro" id="IPR007110">
    <property type="entry name" value="Ig-like_dom"/>
</dbReference>
<dbReference type="InterPro" id="IPR003599">
    <property type="entry name" value="Ig_sub"/>
</dbReference>
<evidence type="ECO:0000256" key="1">
    <source>
        <dbReference type="ARBA" id="ARBA00004167"/>
    </source>
</evidence>
<feature type="domain" description="Ig-like" evidence="5">
    <location>
        <begin position="482"/>
        <end position="558"/>
    </location>
</feature>
<dbReference type="InterPro" id="IPR013162">
    <property type="entry name" value="CD80_C2-set"/>
</dbReference>
<feature type="domain" description="Ig-like" evidence="5">
    <location>
        <begin position="282"/>
        <end position="375"/>
    </location>
</feature>
<dbReference type="EMBL" id="CAKOGL010000014">
    <property type="protein sequence ID" value="CAH2094222.1"/>
    <property type="molecule type" value="Genomic_DNA"/>
</dbReference>